<dbReference type="AlphaFoldDB" id="A0A512IZ59"/>
<keyword evidence="4 5" id="KW-0472">Membrane</keyword>
<comment type="subcellular location">
    <subcellularLocation>
        <location evidence="1">Cell membrane</location>
        <topology evidence="1">Multi-pass membrane protein</topology>
    </subcellularLocation>
</comment>
<dbReference type="InterPro" id="IPR039421">
    <property type="entry name" value="Type_1_exporter"/>
</dbReference>
<dbReference type="OrthoDB" id="9760920at2"/>
<dbReference type="SUPFAM" id="SSF90123">
    <property type="entry name" value="ABC transporter transmembrane region"/>
    <property type="match status" value="1"/>
</dbReference>
<feature type="transmembrane region" description="Helical" evidence="5">
    <location>
        <begin position="269"/>
        <end position="288"/>
    </location>
</feature>
<evidence type="ECO:0000313" key="9">
    <source>
        <dbReference type="Proteomes" id="UP000321960"/>
    </source>
</evidence>
<keyword evidence="2 5" id="KW-0812">Transmembrane</keyword>
<evidence type="ECO:0000313" key="8">
    <source>
        <dbReference type="EMBL" id="GLS65920.1"/>
    </source>
</evidence>
<keyword evidence="3 5" id="KW-1133">Transmembrane helix</keyword>
<protein>
    <recommendedName>
        <fullName evidence="6">ABC transmembrane type-1 domain-containing protein</fullName>
    </recommendedName>
</protein>
<dbReference type="RefSeq" id="WP_147024727.1">
    <property type="nucleotide sequence ID" value="NZ_BJZU01000016.1"/>
</dbReference>
<dbReference type="GO" id="GO:0005524">
    <property type="term" value="F:ATP binding"/>
    <property type="evidence" value="ECO:0007669"/>
    <property type="project" value="InterPro"/>
</dbReference>
<evidence type="ECO:0000256" key="5">
    <source>
        <dbReference type="SAM" id="Phobius"/>
    </source>
</evidence>
<dbReference type="Gene3D" id="1.20.1560.10">
    <property type="entry name" value="ABC transporter type 1, transmembrane domain"/>
    <property type="match status" value="1"/>
</dbReference>
<dbReference type="EMBL" id="BSPK01000084">
    <property type="protein sequence ID" value="GLS65920.1"/>
    <property type="molecule type" value="Genomic_DNA"/>
</dbReference>
<keyword evidence="10" id="KW-1185">Reference proteome</keyword>
<organism evidence="7 9">
    <name type="scientific">Methylobacterium oxalidis</name>
    <dbReference type="NCBI Taxonomy" id="944322"/>
    <lineage>
        <taxon>Bacteria</taxon>
        <taxon>Pseudomonadati</taxon>
        <taxon>Pseudomonadota</taxon>
        <taxon>Alphaproteobacteria</taxon>
        <taxon>Hyphomicrobiales</taxon>
        <taxon>Methylobacteriaceae</taxon>
        <taxon>Methylobacterium</taxon>
    </lineage>
</organism>
<dbReference type="PANTHER" id="PTHR24221">
    <property type="entry name" value="ATP-BINDING CASSETTE SUB-FAMILY B"/>
    <property type="match status" value="1"/>
</dbReference>
<evidence type="ECO:0000256" key="3">
    <source>
        <dbReference type="ARBA" id="ARBA00022989"/>
    </source>
</evidence>
<reference evidence="8" key="4">
    <citation type="submission" date="2023-01" db="EMBL/GenBank/DDBJ databases">
        <title>Draft genome sequence of Methylobacterium oxalidis strain NBRC 107715.</title>
        <authorList>
            <person name="Sun Q."/>
            <person name="Mori K."/>
        </authorList>
    </citation>
    <scope>NUCLEOTIDE SEQUENCE</scope>
    <source>
        <strain evidence="8">NBRC 107715</strain>
    </source>
</reference>
<reference evidence="8" key="1">
    <citation type="journal article" date="2014" name="Int. J. Syst. Evol. Microbiol.">
        <title>Complete genome of a new Firmicutes species belonging to the dominant human colonic microbiota ('Ruminococcus bicirculans') reveals two chromosomes and a selective capacity to utilize plant glucans.</title>
        <authorList>
            <consortium name="NISC Comparative Sequencing Program"/>
            <person name="Wegmann U."/>
            <person name="Louis P."/>
            <person name="Goesmann A."/>
            <person name="Henrissat B."/>
            <person name="Duncan S.H."/>
            <person name="Flint H.J."/>
        </authorList>
    </citation>
    <scope>NUCLEOTIDE SEQUENCE</scope>
    <source>
        <strain evidence="8">NBRC 107715</strain>
    </source>
</reference>
<dbReference type="SUPFAM" id="SSF52540">
    <property type="entry name" value="P-loop containing nucleoside triphosphate hydrolases"/>
    <property type="match status" value="1"/>
</dbReference>
<feature type="transmembrane region" description="Helical" evidence="5">
    <location>
        <begin position="183"/>
        <end position="202"/>
    </location>
</feature>
<dbReference type="InterPro" id="IPR011527">
    <property type="entry name" value="ABC1_TM_dom"/>
</dbReference>
<feature type="transmembrane region" description="Helical" evidence="5">
    <location>
        <begin position="83"/>
        <end position="104"/>
    </location>
</feature>
<dbReference type="Proteomes" id="UP000321960">
    <property type="component" value="Unassembled WGS sequence"/>
</dbReference>
<dbReference type="EMBL" id="BJZU01000016">
    <property type="protein sequence ID" value="GEP02987.1"/>
    <property type="molecule type" value="Genomic_DNA"/>
</dbReference>
<dbReference type="GO" id="GO:0005886">
    <property type="term" value="C:plasma membrane"/>
    <property type="evidence" value="ECO:0007669"/>
    <property type="project" value="UniProtKB-SubCell"/>
</dbReference>
<evidence type="ECO:0000313" key="7">
    <source>
        <dbReference type="EMBL" id="GEP02987.1"/>
    </source>
</evidence>
<evidence type="ECO:0000259" key="6">
    <source>
        <dbReference type="PROSITE" id="PS50929"/>
    </source>
</evidence>
<accession>A0A512IZ59</accession>
<evidence type="ECO:0000256" key="1">
    <source>
        <dbReference type="ARBA" id="ARBA00004651"/>
    </source>
</evidence>
<dbReference type="PANTHER" id="PTHR24221:SF654">
    <property type="entry name" value="ATP-BINDING CASSETTE SUB-FAMILY B MEMBER 6"/>
    <property type="match status" value="1"/>
</dbReference>
<name>A0A512IZ59_9HYPH</name>
<gene>
    <name evidence="8" type="ORF">GCM10007888_43020</name>
    <name evidence="7" type="ORF">MOX02_10250</name>
</gene>
<dbReference type="Proteomes" id="UP001156856">
    <property type="component" value="Unassembled WGS sequence"/>
</dbReference>
<evidence type="ECO:0000256" key="2">
    <source>
        <dbReference type="ARBA" id="ARBA00022692"/>
    </source>
</evidence>
<dbReference type="GO" id="GO:0140359">
    <property type="term" value="F:ABC-type transporter activity"/>
    <property type="evidence" value="ECO:0007669"/>
    <property type="project" value="InterPro"/>
</dbReference>
<dbReference type="Gene3D" id="3.40.50.300">
    <property type="entry name" value="P-loop containing nucleotide triphosphate hydrolases"/>
    <property type="match status" value="1"/>
</dbReference>
<reference evidence="7 9" key="3">
    <citation type="submission" date="2019-07" db="EMBL/GenBank/DDBJ databases">
        <title>Whole genome shotgun sequence of Methylobacterium oxalidis NBRC 107715.</title>
        <authorList>
            <person name="Hosoyama A."/>
            <person name="Uohara A."/>
            <person name="Ohji S."/>
            <person name="Ichikawa N."/>
        </authorList>
    </citation>
    <scope>NUCLEOTIDE SEQUENCE [LARGE SCALE GENOMIC DNA]</scope>
    <source>
        <strain evidence="7 9">NBRC 107715</strain>
    </source>
</reference>
<feature type="transmembrane region" description="Helical" evidence="5">
    <location>
        <begin position="308"/>
        <end position="329"/>
    </location>
</feature>
<feature type="transmembrane region" description="Helical" evidence="5">
    <location>
        <begin position="21"/>
        <end position="43"/>
    </location>
</feature>
<feature type="domain" description="ABC transmembrane type-1" evidence="6">
    <location>
        <begin position="19"/>
        <end position="333"/>
    </location>
</feature>
<evidence type="ECO:0000313" key="10">
    <source>
        <dbReference type="Proteomes" id="UP001156856"/>
    </source>
</evidence>
<reference evidence="10" key="2">
    <citation type="journal article" date="2019" name="Int. J. Syst. Evol. Microbiol.">
        <title>The Global Catalogue of Microorganisms (GCM) 10K type strain sequencing project: providing services to taxonomists for standard genome sequencing and annotation.</title>
        <authorList>
            <consortium name="The Broad Institute Genomics Platform"/>
            <consortium name="The Broad Institute Genome Sequencing Center for Infectious Disease"/>
            <person name="Wu L."/>
            <person name="Ma J."/>
        </authorList>
    </citation>
    <scope>NUCLEOTIDE SEQUENCE [LARGE SCALE GENOMIC DNA]</scope>
    <source>
        <strain evidence="10">NBRC 107715</strain>
    </source>
</reference>
<sequence>MERDPILFAWRAAPRRHAAAVGLALGIGGPLAALALLCLRDLVDTLGRDTASTLPYLRLRLPGVDGGLVLAEGWPLTPVGLELAAFLTLAGTALALAGLGWIIARLCFSAEARAAWQLRRAATDAILHAPLGARDEARGLAHLVGALLGRIDGLLAVGVLVPALTAGAVVMSALAALLAAPRLLPVAVVGLLASGLAGALILRTGRARAELRRSVSGLAERALVDLVRRLPAVRSHGAAAQERVRLRAKALASRGALGRAEARLAYARAPAVALAVLLPALALGAALWRGAATPGAPPADVVTAGSLAAAGGAFALAALLVAVTLRLWVLRAEVAPSFREISRALSDLERRRPRGSAHALPVPEAGPLALAGVSAYEPGSGERLVGADLVLPMPAHAAITGGRGSGARVLAGVLSGQIEPTSGSATFAGLDLRSFDPAERARRIAYAAGEAILIEGTLRQNILYGVDPAAVIQEPVFVETLRITGLDSFVYARGLVGRIDPDADPELAGAVVAARQAVRAALAADNAERLVEPFDPERYNHQATVGENILFGEAVGTAFAASNLGRHPYLRAVLEAEDLTRPLVEIGLQVARSTVEIFADLPNDHPLFDAFSLFPAAERAYFEDLVARQSEASGWRRGPAGQRDRERLIGLSLRYSETRHRFGLIDAAFEERLVAARRSFSAMLPMHLKGQVEFYDPARVNAAASLEENLLFGRIAYGEAGAEARVRAVVRRVLADEDLERSVYRLGLESSVEPGLVGAGSSLGEGAIGPRERVAIDLARCLIRDPDILVVAILLDERKPEDFRERLARLRAARAGRGLIVCLPDAADLGALPPFHAVASVARNTVVAADEERVPA</sequence>
<feature type="transmembrane region" description="Helical" evidence="5">
    <location>
        <begin position="154"/>
        <end position="177"/>
    </location>
</feature>
<comment type="caution">
    <text evidence="7">The sequence shown here is derived from an EMBL/GenBank/DDBJ whole genome shotgun (WGS) entry which is preliminary data.</text>
</comment>
<evidence type="ECO:0000256" key="4">
    <source>
        <dbReference type="ARBA" id="ARBA00023136"/>
    </source>
</evidence>
<proteinExistence type="predicted"/>
<dbReference type="PROSITE" id="PS50929">
    <property type="entry name" value="ABC_TM1F"/>
    <property type="match status" value="1"/>
</dbReference>
<dbReference type="InterPro" id="IPR027417">
    <property type="entry name" value="P-loop_NTPase"/>
</dbReference>
<dbReference type="InterPro" id="IPR036640">
    <property type="entry name" value="ABC1_TM_sf"/>
</dbReference>